<proteinExistence type="predicted"/>
<dbReference type="GO" id="GO:0008237">
    <property type="term" value="F:metallopeptidase activity"/>
    <property type="evidence" value="ECO:0007669"/>
    <property type="project" value="UniProtKB-KW"/>
</dbReference>
<dbReference type="EMBL" id="DSMG01000196">
    <property type="protein sequence ID" value="HDX33602.1"/>
    <property type="molecule type" value="Genomic_DNA"/>
</dbReference>
<evidence type="ECO:0000313" key="3">
    <source>
        <dbReference type="EMBL" id="HDX33602.1"/>
    </source>
</evidence>
<organism evidence="3">
    <name type="scientific">Caldilinea aerophila</name>
    <dbReference type="NCBI Taxonomy" id="133453"/>
    <lineage>
        <taxon>Bacteria</taxon>
        <taxon>Bacillati</taxon>
        <taxon>Chloroflexota</taxon>
        <taxon>Caldilineae</taxon>
        <taxon>Caldilineales</taxon>
        <taxon>Caldilineaceae</taxon>
        <taxon>Caldilinea</taxon>
    </lineage>
</organism>
<evidence type="ECO:0000256" key="1">
    <source>
        <dbReference type="SAM" id="Phobius"/>
    </source>
</evidence>
<keyword evidence="3" id="KW-0378">Hydrolase</keyword>
<feature type="transmembrane region" description="Helical" evidence="1">
    <location>
        <begin position="7"/>
        <end position="27"/>
    </location>
</feature>
<comment type="caution">
    <text evidence="3">The sequence shown here is derived from an EMBL/GenBank/DDBJ whole genome shotgun (WGS) entry which is preliminary data.</text>
</comment>
<keyword evidence="1" id="KW-0472">Membrane</keyword>
<sequence length="352" mass="37759">MVETTDAVMQFLPVILILLVANLAQKLREEGQPYYGQAALAYVMTAAIHVGLALFSVLFLLIPSGLQAQPELQAQMAEILPVRSWGWLGWGVLIPSLLGLALLTKPVRRWVARFSNLDADNPLHAVSGSMSMLIPAYLSVTLGIGLDTLSRQLAARAEETGQPPLTVGFLWVQAALFVLIALIGVGWPIRLSLRGALNRLKIVKPGGREIAIAVGWALMMVPAVMLLEAGARAVGMGIDADVETLTEQLIGPLFQSPWGIISIGLAAGIGEEALFRGAMQPRFGLVVTSLLFALVHSNYGITLSTAVVFLLGMMLGWLRLRYNTSTAMIAHAVYNSTLALVAVTAAQFLNNQ</sequence>
<accession>A0A7C1JND5</accession>
<keyword evidence="1" id="KW-1133">Transmembrane helix</keyword>
<feature type="transmembrane region" description="Helical" evidence="1">
    <location>
        <begin position="123"/>
        <end position="146"/>
    </location>
</feature>
<feature type="transmembrane region" description="Helical" evidence="1">
    <location>
        <begin position="332"/>
        <end position="349"/>
    </location>
</feature>
<keyword evidence="3" id="KW-0482">Metalloprotease</keyword>
<name>A0A7C1JND5_9CHLR</name>
<evidence type="ECO:0000259" key="2">
    <source>
        <dbReference type="Pfam" id="PF02517"/>
    </source>
</evidence>
<feature type="domain" description="CAAX prenyl protease 2/Lysostaphin resistance protein A-like" evidence="2">
    <location>
        <begin position="256"/>
        <end position="336"/>
    </location>
</feature>
<feature type="transmembrane region" description="Helical" evidence="1">
    <location>
        <begin position="210"/>
        <end position="229"/>
    </location>
</feature>
<keyword evidence="3" id="KW-0645">Protease</keyword>
<feature type="transmembrane region" description="Helical" evidence="1">
    <location>
        <begin position="279"/>
        <end position="295"/>
    </location>
</feature>
<dbReference type="GO" id="GO:0006508">
    <property type="term" value="P:proteolysis"/>
    <property type="evidence" value="ECO:0007669"/>
    <property type="project" value="UniProtKB-KW"/>
</dbReference>
<feature type="transmembrane region" description="Helical" evidence="1">
    <location>
        <begin position="166"/>
        <end position="189"/>
    </location>
</feature>
<dbReference type="AlphaFoldDB" id="A0A7C1JND5"/>
<dbReference type="GO" id="GO:0080120">
    <property type="term" value="P:CAAX-box protein maturation"/>
    <property type="evidence" value="ECO:0007669"/>
    <property type="project" value="UniProtKB-ARBA"/>
</dbReference>
<protein>
    <submittedName>
        <fullName evidence="3">CPBP family intramembrane metalloprotease</fullName>
    </submittedName>
</protein>
<keyword evidence="1" id="KW-0812">Transmembrane</keyword>
<feature type="transmembrane region" description="Helical" evidence="1">
    <location>
        <begin position="82"/>
        <end position="103"/>
    </location>
</feature>
<dbReference type="InterPro" id="IPR003675">
    <property type="entry name" value="Rce1/LyrA-like_dom"/>
</dbReference>
<reference evidence="3" key="1">
    <citation type="journal article" date="2020" name="mSystems">
        <title>Genome- and Community-Level Interaction Insights into Carbon Utilization and Element Cycling Functions of Hydrothermarchaeota in Hydrothermal Sediment.</title>
        <authorList>
            <person name="Zhou Z."/>
            <person name="Liu Y."/>
            <person name="Xu W."/>
            <person name="Pan J."/>
            <person name="Luo Z.H."/>
            <person name="Li M."/>
        </authorList>
    </citation>
    <scope>NUCLEOTIDE SEQUENCE [LARGE SCALE GENOMIC DNA]</scope>
    <source>
        <strain evidence="3">SpSt-289</strain>
    </source>
</reference>
<gene>
    <name evidence="3" type="ORF">ENQ20_19280</name>
</gene>
<dbReference type="Pfam" id="PF02517">
    <property type="entry name" value="Rce1-like"/>
    <property type="match status" value="1"/>
</dbReference>
<feature type="transmembrane region" description="Helical" evidence="1">
    <location>
        <begin position="39"/>
        <end position="62"/>
    </location>
</feature>
<dbReference type="GO" id="GO:0004175">
    <property type="term" value="F:endopeptidase activity"/>
    <property type="evidence" value="ECO:0007669"/>
    <property type="project" value="UniProtKB-ARBA"/>
</dbReference>